<dbReference type="EMBL" id="WNWS01000718">
    <property type="protein sequence ID" value="KAE9964224.1"/>
    <property type="molecule type" value="Genomic_DNA"/>
</dbReference>
<dbReference type="Proteomes" id="UP000447873">
    <property type="component" value="Unassembled WGS sequence"/>
</dbReference>
<name>A0A8H3YKV4_VENIN</name>
<organism evidence="1 2">
    <name type="scientific">Venturia inaequalis</name>
    <name type="common">Apple scab fungus</name>
    <dbReference type="NCBI Taxonomy" id="5025"/>
    <lineage>
        <taxon>Eukaryota</taxon>
        <taxon>Fungi</taxon>
        <taxon>Dikarya</taxon>
        <taxon>Ascomycota</taxon>
        <taxon>Pezizomycotina</taxon>
        <taxon>Dothideomycetes</taxon>
        <taxon>Pleosporomycetidae</taxon>
        <taxon>Venturiales</taxon>
        <taxon>Venturiaceae</taxon>
        <taxon>Venturia</taxon>
    </lineage>
</organism>
<sequence>MAWKEHQEATLLMCFHGMCFPGDSADFSDGGSSNDRPTAFCLHIPRLCQWVDVLPQMDQDAVTRPVPTDLEARESQKFDALSQLVGSMVQLDPPRRPASSV</sequence>
<evidence type="ECO:0000313" key="2">
    <source>
        <dbReference type="Proteomes" id="UP000447873"/>
    </source>
</evidence>
<accession>A0A8H3YKV4</accession>
<comment type="caution">
    <text evidence="1">The sequence shown here is derived from an EMBL/GenBank/DDBJ whole genome shotgun (WGS) entry which is preliminary data.</text>
</comment>
<proteinExistence type="predicted"/>
<dbReference type="AlphaFoldDB" id="A0A8H3YKV4"/>
<reference evidence="1 2" key="1">
    <citation type="submission" date="2018-12" db="EMBL/GenBank/DDBJ databases">
        <title>Venturia inaequalis Genome Resource.</title>
        <authorList>
            <person name="Lichtner F.J."/>
        </authorList>
    </citation>
    <scope>NUCLEOTIDE SEQUENCE [LARGE SCALE GENOMIC DNA]</scope>
    <source>
        <strain evidence="1 2">120213</strain>
    </source>
</reference>
<evidence type="ECO:0000313" key="1">
    <source>
        <dbReference type="EMBL" id="KAE9964224.1"/>
    </source>
</evidence>
<protein>
    <submittedName>
        <fullName evidence="1">Uncharacterized protein</fullName>
    </submittedName>
</protein>
<gene>
    <name evidence="1" type="ORF">EG328_010671</name>
</gene>